<dbReference type="Proteomes" id="UP000006643">
    <property type="component" value="Unassembled WGS sequence"/>
</dbReference>
<accession>D0RMN7</accession>
<evidence type="ECO:0008006" key="5">
    <source>
        <dbReference type="Google" id="ProtNLM"/>
    </source>
</evidence>
<dbReference type="OrthoDB" id="8068875at2759"/>
<dbReference type="STRING" id="403677.D0RMN7"/>
<keyword evidence="1" id="KW-0677">Repeat</keyword>
<dbReference type="PANTHER" id="PTHR22870:SF408">
    <property type="entry name" value="OS09G0560450 PROTEIN"/>
    <property type="match status" value="1"/>
</dbReference>
<dbReference type="InParanoid" id="D0RMN7"/>
<evidence type="ECO:0000256" key="1">
    <source>
        <dbReference type="ARBA" id="ARBA00022737"/>
    </source>
</evidence>
<feature type="repeat" description="RCC1" evidence="2">
    <location>
        <begin position="44"/>
        <end position="95"/>
    </location>
</feature>
<dbReference type="eggNOG" id="KOG1426">
    <property type="taxonomic scope" value="Eukaryota"/>
</dbReference>
<proteinExistence type="predicted"/>
<dbReference type="AlphaFoldDB" id="D0RMN7"/>
<evidence type="ECO:0000313" key="4">
    <source>
        <dbReference type="Proteomes" id="UP000006643"/>
    </source>
</evidence>
<dbReference type="PROSITE" id="PS50012">
    <property type="entry name" value="RCC1_3"/>
    <property type="match status" value="1"/>
</dbReference>
<name>D0RMN7_PHYIT</name>
<dbReference type="VEuPathDB" id="FungiDB:PITG_22637"/>
<protein>
    <recommendedName>
        <fullName evidence="5">Regulator of chromosome condensation (RCC1)-like protein</fullName>
    </recommendedName>
</protein>
<gene>
    <name evidence="3" type="ORF">PITG_22637</name>
</gene>
<dbReference type="KEGG" id="pif:PITG_22637"/>
<reference evidence="4" key="1">
    <citation type="journal article" date="2009" name="Nature">
        <title>Genome sequence and analysis of the Irish potato famine pathogen Phytophthora infestans.</title>
        <authorList>
            <consortium name="The Broad Institute Genome Sequencing Platform"/>
            <person name="Haas B.J."/>
            <person name="Kamoun S."/>
            <person name="Zody M.C."/>
            <person name="Jiang R.H."/>
            <person name="Handsaker R.E."/>
            <person name="Cano L.M."/>
            <person name="Grabherr M."/>
            <person name="Kodira C.D."/>
            <person name="Raffaele S."/>
            <person name="Torto-Alalibo T."/>
            <person name="Bozkurt T.O."/>
            <person name="Ah-Fong A.M."/>
            <person name="Alvarado L."/>
            <person name="Anderson V.L."/>
            <person name="Armstrong M.R."/>
            <person name="Avrova A."/>
            <person name="Baxter L."/>
            <person name="Beynon J."/>
            <person name="Boevink P.C."/>
            <person name="Bollmann S.R."/>
            <person name="Bos J.I."/>
            <person name="Bulone V."/>
            <person name="Cai G."/>
            <person name="Cakir C."/>
            <person name="Carrington J.C."/>
            <person name="Chawner M."/>
            <person name="Conti L."/>
            <person name="Costanzo S."/>
            <person name="Ewan R."/>
            <person name="Fahlgren N."/>
            <person name="Fischbach M.A."/>
            <person name="Fugelstad J."/>
            <person name="Gilroy E.M."/>
            <person name="Gnerre S."/>
            <person name="Green P.J."/>
            <person name="Grenville-Briggs L.J."/>
            <person name="Griffith J."/>
            <person name="Grunwald N.J."/>
            <person name="Horn K."/>
            <person name="Horner N.R."/>
            <person name="Hu C.H."/>
            <person name="Huitema E."/>
            <person name="Jeong D.H."/>
            <person name="Jones A.M."/>
            <person name="Jones J.D."/>
            <person name="Jones R.W."/>
            <person name="Karlsson E.K."/>
            <person name="Kunjeti S.G."/>
            <person name="Lamour K."/>
            <person name="Liu Z."/>
            <person name="Ma L."/>
            <person name="Maclean D."/>
            <person name="Chibucos M.C."/>
            <person name="McDonald H."/>
            <person name="McWalters J."/>
            <person name="Meijer H.J."/>
            <person name="Morgan W."/>
            <person name="Morris P.F."/>
            <person name="Munro C.A."/>
            <person name="O'Neill K."/>
            <person name="Ospina-Giraldo M."/>
            <person name="Pinzon A."/>
            <person name="Pritchard L."/>
            <person name="Ramsahoye B."/>
            <person name="Ren Q."/>
            <person name="Restrepo S."/>
            <person name="Roy S."/>
            <person name="Sadanandom A."/>
            <person name="Savidor A."/>
            <person name="Schornack S."/>
            <person name="Schwartz D.C."/>
            <person name="Schumann U.D."/>
            <person name="Schwessinger B."/>
            <person name="Seyer L."/>
            <person name="Sharpe T."/>
            <person name="Silvar C."/>
            <person name="Song J."/>
            <person name="Studholme D.J."/>
            <person name="Sykes S."/>
            <person name="Thines M."/>
            <person name="van de Vondervoort P.J."/>
            <person name="Phuntumart V."/>
            <person name="Wawra S."/>
            <person name="Weide R."/>
            <person name="Win J."/>
            <person name="Young C."/>
            <person name="Zhou S."/>
            <person name="Fry W."/>
            <person name="Meyers B.C."/>
            <person name="van West P."/>
            <person name="Ristaino J."/>
            <person name="Govers F."/>
            <person name="Birch P.R."/>
            <person name="Whisson S.C."/>
            <person name="Judelson H.S."/>
            <person name="Nusbaum C."/>
        </authorList>
    </citation>
    <scope>NUCLEOTIDE SEQUENCE [LARGE SCALE GENOMIC DNA]</scope>
    <source>
        <strain evidence="4">T30-4</strain>
    </source>
</reference>
<dbReference type="EMBL" id="GG692124">
    <property type="protein sequence ID" value="EEY65194.1"/>
    <property type="molecule type" value="Genomic_DNA"/>
</dbReference>
<dbReference type="RefSeq" id="XP_002909693.1">
    <property type="nucleotide sequence ID" value="XM_002909647.1"/>
</dbReference>
<dbReference type="Pfam" id="PF00415">
    <property type="entry name" value="RCC1"/>
    <property type="match status" value="2"/>
</dbReference>
<dbReference type="Gene3D" id="2.130.10.30">
    <property type="entry name" value="Regulator of chromosome condensation 1/beta-lactamase-inhibitor protein II"/>
    <property type="match status" value="1"/>
</dbReference>
<dbReference type="HOGENOM" id="CLU_2215112_0_0_1"/>
<organism evidence="3 4">
    <name type="scientific">Phytophthora infestans (strain T30-4)</name>
    <name type="common">Potato late blight agent</name>
    <dbReference type="NCBI Taxonomy" id="403677"/>
    <lineage>
        <taxon>Eukaryota</taxon>
        <taxon>Sar</taxon>
        <taxon>Stramenopiles</taxon>
        <taxon>Oomycota</taxon>
        <taxon>Peronosporomycetes</taxon>
        <taxon>Peronosporales</taxon>
        <taxon>Peronosporaceae</taxon>
        <taxon>Phytophthora</taxon>
    </lineage>
</organism>
<sequence length="107" mass="11844">METRHGKVFTCGYNDNGQCGQGGTARVTHAYNGCEHTILVSTDGRVATCGYNYRGQLGHGNTTSESAPKIIRSLENKIVRLVSCSYYHTVLACEDGNLQNLLRFWEK</sequence>
<dbReference type="SUPFAM" id="SSF50985">
    <property type="entry name" value="RCC1/BLIP-II"/>
    <property type="match status" value="1"/>
</dbReference>
<dbReference type="InterPro" id="IPR009091">
    <property type="entry name" value="RCC1/BLIP-II"/>
</dbReference>
<evidence type="ECO:0000256" key="2">
    <source>
        <dbReference type="PROSITE-ProRule" id="PRU00235"/>
    </source>
</evidence>
<evidence type="ECO:0000313" key="3">
    <source>
        <dbReference type="EMBL" id="EEY65194.1"/>
    </source>
</evidence>
<dbReference type="GeneID" id="9479826"/>
<dbReference type="InterPro" id="IPR000408">
    <property type="entry name" value="Reg_chr_condens"/>
</dbReference>
<dbReference type="InterPro" id="IPR051210">
    <property type="entry name" value="Ub_ligase/GEF_domain"/>
</dbReference>
<keyword evidence="4" id="KW-1185">Reference proteome</keyword>
<dbReference type="PANTHER" id="PTHR22870">
    <property type="entry name" value="REGULATOR OF CHROMOSOME CONDENSATION"/>
    <property type="match status" value="1"/>
</dbReference>